<sequence length="82" mass="8682">MSHRIARIRLRRPVRPARIQNPVVGLAIGATLALLLAFAIYGPRVAFVAAGVAFGLLALSVLAAGLILNATDTAARDERPIR</sequence>
<protein>
    <submittedName>
        <fullName evidence="2">Uncharacterized protein</fullName>
    </submittedName>
</protein>
<feature type="transmembrane region" description="Helical" evidence="1">
    <location>
        <begin position="21"/>
        <end position="41"/>
    </location>
</feature>
<keyword evidence="1" id="KW-0472">Membrane</keyword>
<gene>
    <name evidence="2" type="ORF">UFOVP329_49</name>
</gene>
<feature type="transmembrane region" description="Helical" evidence="1">
    <location>
        <begin position="47"/>
        <end position="70"/>
    </location>
</feature>
<reference evidence="2" key="1">
    <citation type="submission" date="2020-04" db="EMBL/GenBank/DDBJ databases">
        <authorList>
            <person name="Chiriac C."/>
            <person name="Salcher M."/>
            <person name="Ghai R."/>
            <person name="Kavagutti S V."/>
        </authorList>
    </citation>
    <scope>NUCLEOTIDE SEQUENCE</scope>
</reference>
<proteinExistence type="predicted"/>
<keyword evidence="1" id="KW-0812">Transmembrane</keyword>
<evidence type="ECO:0000313" key="2">
    <source>
        <dbReference type="EMBL" id="CAB4138287.1"/>
    </source>
</evidence>
<keyword evidence="1" id="KW-1133">Transmembrane helix</keyword>
<name>A0A6J5LYZ6_9CAUD</name>
<evidence type="ECO:0000256" key="1">
    <source>
        <dbReference type="SAM" id="Phobius"/>
    </source>
</evidence>
<accession>A0A6J5LYZ6</accession>
<dbReference type="EMBL" id="LR796342">
    <property type="protein sequence ID" value="CAB4138287.1"/>
    <property type="molecule type" value="Genomic_DNA"/>
</dbReference>
<organism evidence="2">
    <name type="scientific">uncultured Caudovirales phage</name>
    <dbReference type="NCBI Taxonomy" id="2100421"/>
    <lineage>
        <taxon>Viruses</taxon>
        <taxon>Duplodnaviria</taxon>
        <taxon>Heunggongvirae</taxon>
        <taxon>Uroviricota</taxon>
        <taxon>Caudoviricetes</taxon>
        <taxon>Peduoviridae</taxon>
        <taxon>Maltschvirus</taxon>
        <taxon>Maltschvirus maltsch</taxon>
    </lineage>
</organism>